<dbReference type="InterPro" id="IPR011701">
    <property type="entry name" value="MFS"/>
</dbReference>
<dbReference type="PROSITE" id="PS50850">
    <property type="entry name" value="MFS"/>
    <property type="match status" value="1"/>
</dbReference>
<dbReference type="PRINTS" id="PR01036">
    <property type="entry name" value="TCRTETB"/>
</dbReference>
<evidence type="ECO:0000313" key="9">
    <source>
        <dbReference type="Proteomes" id="UP000178129"/>
    </source>
</evidence>
<reference evidence="9" key="1">
    <citation type="submission" date="2016-03" db="EMBL/GenBank/DDBJ databases">
        <authorList>
            <person name="Ploux O."/>
        </authorList>
    </citation>
    <scope>NUCLEOTIDE SEQUENCE [LARGE SCALE GENOMIC DNA]</scope>
    <source>
        <strain evidence="9">UK7</strain>
    </source>
</reference>
<feature type="transmembrane region" description="Helical" evidence="6">
    <location>
        <begin position="360"/>
        <end position="382"/>
    </location>
</feature>
<feature type="transmembrane region" description="Helical" evidence="6">
    <location>
        <begin position="129"/>
        <end position="147"/>
    </location>
</feature>
<feature type="transmembrane region" description="Helical" evidence="6">
    <location>
        <begin position="424"/>
        <end position="446"/>
    </location>
</feature>
<feature type="transmembrane region" description="Helical" evidence="6">
    <location>
        <begin position="216"/>
        <end position="235"/>
    </location>
</feature>
<evidence type="ECO:0000256" key="5">
    <source>
        <dbReference type="SAM" id="MobiDB-lite"/>
    </source>
</evidence>
<dbReference type="PANTHER" id="PTHR23501:SF43">
    <property type="entry name" value="MULTIDRUG TRANSPORTER, PUTATIVE (AFU_ORTHOLOGUE AFUA_6G03040)-RELATED"/>
    <property type="match status" value="1"/>
</dbReference>
<feature type="transmembrane region" description="Helical" evidence="6">
    <location>
        <begin position="247"/>
        <end position="266"/>
    </location>
</feature>
<sequence length="612" mass="66632">MHRLVRKGGRMEGSCALGSHWDKQFSDDEDDDDDDHDDDDDDDDEDDDLMIRINTSIGNNPSEYAELPGRDGRQIKVIELQKQGISPDLAVSPALNCLCFGLFLSLLDTTIVATAIYTIGVDLSALTTINWVALAYTLSYLGCAVIFARLADIIGRRNAYVSAFIMFVAFSVGCGFAQTLNQLIAMRVLQGIGGSGLYSLTFVIMPEISPVKIQPLTGALAGAVVAMAGVLGPVLGGVITNYTTWRWVFWINAPIGIIPLVVFMIAWPSSDRMTPVHLRPLKELDLFGAIIVIAASVLLVFSFQQAGLNANSWSQAIFIAPFIIGILLWIVLFGWENLVAKKWEGSIATMFPLRLLKRRVFMGHFITTLLAGFPYFMVIFALPLRLQVVNGKSQLVSGVALLPTLAAVAITSSIGGMMNSKRDLIWPTLLAGSLFMVIGCACLSTLDNVPQIQAKMYGFQVFVGLGFGLMVSTVSMGASLECELRDRTVAQGIIAQARVLGGSIGIAASTAILSKMRHRYLSTILTTTQLSNLEASSRSLTPAQHLAVQTAYSTSFSESMKVCAAVSGACVLAALITFRRTPMVIMERRDEQVREYTELLIREERERAEKTA</sequence>
<dbReference type="GO" id="GO:0022857">
    <property type="term" value="F:transmembrane transporter activity"/>
    <property type="evidence" value="ECO:0007669"/>
    <property type="project" value="InterPro"/>
</dbReference>
<dbReference type="InterPro" id="IPR020846">
    <property type="entry name" value="MFS_dom"/>
</dbReference>
<feature type="transmembrane region" description="Helical" evidence="6">
    <location>
        <begin position="95"/>
        <end position="117"/>
    </location>
</feature>
<feature type="domain" description="Major facilitator superfamily (MFS) profile" evidence="7">
    <location>
        <begin position="94"/>
        <end position="585"/>
    </location>
</feature>
<evidence type="ECO:0000256" key="4">
    <source>
        <dbReference type="ARBA" id="ARBA00023136"/>
    </source>
</evidence>
<organism evidence="8 9">
    <name type="scientific">Rhynchosporium graminicola</name>
    <dbReference type="NCBI Taxonomy" id="2792576"/>
    <lineage>
        <taxon>Eukaryota</taxon>
        <taxon>Fungi</taxon>
        <taxon>Dikarya</taxon>
        <taxon>Ascomycota</taxon>
        <taxon>Pezizomycotina</taxon>
        <taxon>Leotiomycetes</taxon>
        <taxon>Helotiales</taxon>
        <taxon>Ploettnerulaceae</taxon>
        <taxon>Rhynchosporium</taxon>
    </lineage>
</organism>
<comment type="caution">
    <text evidence="8">The sequence shown here is derived from an EMBL/GenBank/DDBJ whole genome shotgun (WGS) entry which is preliminary data.</text>
</comment>
<evidence type="ECO:0000313" key="8">
    <source>
        <dbReference type="EMBL" id="CZT10022.1"/>
    </source>
</evidence>
<dbReference type="EMBL" id="FJUW01000053">
    <property type="protein sequence ID" value="CZT10022.1"/>
    <property type="molecule type" value="Genomic_DNA"/>
</dbReference>
<gene>
    <name evidence="8" type="ORF">RCO7_03184</name>
</gene>
<dbReference type="InParanoid" id="A0A1E1LHR0"/>
<evidence type="ECO:0000256" key="2">
    <source>
        <dbReference type="ARBA" id="ARBA00022692"/>
    </source>
</evidence>
<protein>
    <submittedName>
        <fullName evidence="8">Related to multidrug transporter</fullName>
    </submittedName>
</protein>
<comment type="subcellular location">
    <subcellularLocation>
        <location evidence="1">Membrane</location>
        <topology evidence="1">Multi-pass membrane protein</topology>
    </subcellularLocation>
</comment>
<accession>A0A1E1LHR0</accession>
<feature type="region of interest" description="Disordered" evidence="5">
    <location>
        <begin position="1"/>
        <end position="47"/>
    </location>
</feature>
<evidence type="ECO:0000259" key="7">
    <source>
        <dbReference type="PROSITE" id="PS50850"/>
    </source>
</evidence>
<dbReference type="AlphaFoldDB" id="A0A1E1LHR0"/>
<dbReference type="PANTHER" id="PTHR23501">
    <property type="entry name" value="MAJOR FACILITATOR SUPERFAMILY"/>
    <property type="match status" value="1"/>
</dbReference>
<feature type="transmembrane region" description="Helical" evidence="6">
    <location>
        <begin position="316"/>
        <end position="339"/>
    </location>
</feature>
<evidence type="ECO:0000256" key="3">
    <source>
        <dbReference type="ARBA" id="ARBA00022989"/>
    </source>
</evidence>
<feature type="compositionally biased region" description="Acidic residues" evidence="5">
    <location>
        <begin position="27"/>
        <end position="47"/>
    </location>
</feature>
<feature type="transmembrane region" description="Helical" evidence="6">
    <location>
        <begin position="458"/>
        <end position="480"/>
    </location>
</feature>
<feature type="transmembrane region" description="Helical" evidence="6">
    <location>
        <begin position="159"/>
        <end position="178"/>
    </location>
</feature>
<keyword evidence="9" id="KW-1185">Reference proteome</keyword>
<evidence type="ECO:0000256" key="1">
    <source>
        <dbReference type="ARBA" id="ARBA00004141"/>
    </source>
</evidence>
<dbReference type="Gene3D" id="1.20.1250.20">
    <property type="entry name" value="MFS general substrate transporter like domains"/>
    <property type="match status" value="2"/>
</dbReference>
<dbReference type="GO" id="GO:0005886">
    <property type="term" value="C:plasma membrane"/>
    <property type="evidence" value="ECO:0007669"/>
    <property type="project" value="TreeGrafter"/>
</dbReference>
<feature type="transmembrane region" description="Helical" evidence="6">
    <location>
        <begin position="286"/>
        <end position="304"/>
    </location>
</feature>
<evidence type="ECO:0000256" key="6">
    <source>
        <dbReference type="SAM" id="Phobius"/>
    </source>
</evidence>
<dbReference type="SUPFAM" id="SSF103473">
    <property type="entry name" value="MFS general substrate transporter"/>
    <property type="match status" value="2"/>
</dbReference>
<keyword evidence="2 6" id="KW-0812">Transmembrane</keyword>
<dbReference type="Proteomes" id="UP000178129">
    <property type="component" value="Unassembled WGS sequence"/>
</dbReference>
<dbReference type="InterPro" id="IPR036259">
    <property type="entry name" value="MFS_trans_sf"/>
</dbReference>
<dbReference type="Pfam" id="PF07690">
    <property type="entry name" value="MFS_1"/>
    <property type="match status" value="1"/>
</dbReference>
<feature type="transmembrane region" description="Helical" evidence="6">
    <location>
        <begin position="394"/>
        <end position="412"/>
    </location>
</feature>
<proteinExistence type="predicted"/>
<name>A0A1E1LHR0_9HELO</name>
<keyword evidence="3 6" id="KW-1133">Transmembrane helix</keyword>
<keyword evidence="4 6" id="KW-0472">Membrane</keyword>
<feature type="transmembrane region" description="Helical" evidence="6">
    <location>
        <begin position="492"/>
        <end position="513"/>
    </location>
</feature>